<evidence type="ECO:0000313" key="1">
    <source>
        <dbReference type="EMBL" id="ACP28217.1"/>
    </source>
</evidence>
<sequence length="124" mass="13841">MLGQSVNVAALGFCKSGELFLWLAALQEVVDQLAEHLFVLGLQLVARVGFRVLARSSLLFASSLRPTGHSAIDHQHYRLFRHRLCLLSALATATFHCFFTVRHSTVFNLCALFKTLFAFQSAVF</sequence>
<accession>C3KGJ1</accession>
<name>C3KGJ1_DROME</name>
<organism evidence="1">
    <name type="scientific">Drosophila melanogaster</name>
    <name type="common">Fruit fly</name>
    <dbReference type="NCBI Taxonomy" id="7227"/>
    <lineage>
        <taxon>Eukaryota</taxon>
        <taxon>Metazoa</taxon>
        <taxon>Ecdysozoa</taxon>
        <taxon>Arthropoda</taxon>
        <taxon>Hexapoda</taxon>
        <taxon>Insecta</taxon>
        <taxon>Pterygota</taxon>
        <taxon>Neoptera</taxon>
        <taxon>Endopterygota</taxon>
        <taxon>Diptera</taxon>
        <taxon>Brachycera</taxon>
        <taxon>Muscomorpha</taxon>
        <taxon>Ephydroidea</taxon>
        <taxon>Drosophilidae</taxon>
        <taxon>Drosophila</taxon>
        <taxon>Sophophora</taxon>
    </lineage>
</organism>
<dbReference type="EMBL" id="BT082056">
    <property type="protein sequence ID" value="ACP28217.1"/>
    <property type="molecule type" value="mRNA"/>
</dbReference>
<proteinExistence type="evidence at transcript level"/>
<gene>
    <name evidence="1" type="primary">CG8915-RA</name>
</gene>
<protein>
    <submittedName>
        <fullName evidence="1">FI04330p</fullName>
    </submittedName>
</protein>
<dbReference type="AlphaFoldDB" id="C3KGJ1"/>
<reference evidence="1" key="1">
    <citation type="submission" date="2009-04" db="EMBL/GenBank/DDBJ databases">
        <authorList>
            <person name="Carlson J."/>
            <person name="Booth B."/>
            <person name="Frise E."/>
            <person name="Park S."/>
            <person name="Wan K."/>
            <person name="Yu C."/>
            <person name="Celniker S."/>
        </authorList>
    </citation>
    <scope>NUCLEOTIDE SEQUENCE</scope>
</reference>
<feature type="non-terminal residue" evidence="1">
    <location>
        <position position="124"/>
    </location>
</feature>